<evidence type="ECO:0000256" key="3">
    <source>
        <dbReference type="HAMAP-Rule" id="MF_00187"/>
    </source>
</evidence>
<comment type="function">
    <text evidence="3">Required for formate dehydrogenase (FDH) activity. Acts as a sulfur carrier protein that transfers sulfur from IscS to the molybdenum cofactor prior to its insertion into FDH.</text>
</comment>
<organism evidence="4 5">
    <name type="scientific">Microvirga lotononidis</name>
    <dbReference type="NCBI Taxonomy" id="864069"/>
    <lineage>
        <taxon>Bacteria</taxon>
        <taxon>Pseudomonadati</taxon>
        <taxon>Pseudomonadota</taxon>
        <taxon>Alphaproteobacteria</taxon>
        <taxon>Hyphomicrobiales</taxon>
        <taxon>Methylobacteriaceae</taxon>
        <taxon>Microvirga</taxon>
    </lineage>
</organism>
<evidence type="ECO:0000313" key="5">
    <source>
        <dbReference type="Proteomes" id="UP000003947"/>
    </source>
</evidence>
<evidence type="ECO:0000256" key="1">
    <source>
        <dbReference type="ARBA" id="ARBA00022490"/>
    </source>
</evidence>
<dbReference type="AlphaFoldDB" id="I4Z4S6"/>
<dbReference type="EMBL" id="JH660633">
    <property type="protein sequence ID" value="EIM31218.1"/>
    <property type="molecule type" value="Genomic_DNA"/>
</dbReference>
<dbReference type="HAMAP" id="MF_00187">
    <property type="entry name" value="FdhD"/>
    <property type="match status" value="1"/>
</dbReference>
<dbReference type="GO" id="GO:0016783">
    <property type="term" value="F:sulfurtransferase activity"/>
    <property type="evidence" value="ECO:0007669"/>
    <property type="project" value="InterPro"/>
</dbReference>
<accession>I4Z4S6</accession>
<dbReference type="eggNOG" id="COG1526">
    <property type="taxonomic scope" value="Bacteria"/>
</dbReference>
<dbReference type="Pfam" id="PF02634">
    <property type="entry name" value="FdhD-NarQ"/>
    <property type="match status" value="1"/>
</dbReference>
<comment type="subcellular location">
    <subcellularLocation>
        <location evidence="3">Cytoplasm</location>
    </subcellularLocation>
</comment>
<dbReference type="InterPro" id="IPR003786">
    <property type="entry name" value="FdhD"/>
</dbReference>
<dbReference type="PANTHER" id="PTHR30592">
    <property type="entry name" value="FORMATE DEHYDROGENASE"/>
    <property type="match status" value="1"/>
</dbReference>
<dbReference type="PATRIC" id="fig|864069.3.peg.217"/>
<dbReference type="GO" id="GO:0006777">
    <property type="term" value="P:Mo-molybdopterin cofactor biosynthetic process"/>
    <property type="evidence" value="ECO:0007669"/>
    <property type="project" value="UniProtKB-UniRule"/>
</dbReference>
<dbReference type="NCBIfam" id="TIGR00129">
    <property type="entry name" value="fdhD_narQ"/>
    <property type="match status" value="1"/>
</dbReference>
<name>I4Z4S6_9HYPH</name>
<dbReference type="Proteomes" id="UP000003947">
    <property type="component" value="Unassembled WGS sequence"/>
</dbReference>
<evidence type="ECO:0000256" key="2">
    <source>
        <dbReference type="ARBA" id="ARBA00023150"/>
    </source>
</evidence>
<comment type="caution">
    <text evidence="3">Lacks conserved residue(s) required for the propagation of feature annotation.</text>
</comment>
<keyword evidence="5" id="KW-1185">Reference proteome</keyword>
<keyword evidence="1 3" id="KW-0963">Cytoplasm</keyword>
<evidence type="ECO:0000313" key="4">
    <source>
        <dbReference type="EMBL" id="EIM31218.1"/>
    </source>
</evidence>
<dbReference type="GO" id="GO:0097163">
    <property type="term" value="F:sulfur carrier activity"/>
    <property type="evidence" value="ECO:0007669"/>
    <property type="project" value="UniProtKB-UniRule"/>
</dbReference>
<dbReference type="InterPro" id="IPR016193">
    <property type="entry name" value="Cytidine_deaminase-like"/>
</dbReference>
<dbReference type="Gene3D" id="3.10.20.10">
    <property type="match status" value="1"/>
</dbReference>
<protein>
    <recommendedName>
        <fullName evidence="3">Sulfur carrier protein FdhD</fullName>
    </recommendedName>
</protein>
<dbReference type="PANTHER" id="PTHR30592:SF1">
    <property type="entry name" value="SULFUR CARRIER PROTEIN FDHD"/>
    <property type="match status" value="1"/>
</dbReference>
<dbReference type="Gene3D" id="3.40.140.10">
    <property type="entry name" value="Cytidine Deaminase, domain 2"/>
    <property type="match status" value="1"/>
</dbReference>
<dbReference type="HOGENOM" id="CLU_056887_2_0_5"/>
<sequence length="306" mass="33562">MKRMLHSNASARMPMLLNEDNLQILEAVDAPATVLRFGIVDPDCSIRAIPSEVPVNFVYGGIPFAVMIATPSDLDDFAVGFSLTEGVIQAPGDIRGTRIVPDERGLRVAIDLTPNGLHEHLAHRRVLSWRTGCGLCGIDDLDALPQARFRNGPAPRVSPGAIRATLRALDREQLLNERTRTVYGAAWADTNGTLVCVREHVGRHNALDNLIGTLCRRGTKHDSGFVIATSRSSFELVEKVAVFGARTLVAISAPTLLALERARHLDMSLVAIARHNSVTVFHGRERILGEDGWAWTSRSSSEWRIR</sequence>
<comment type="similarity">
    <text evidence="3">Belongs to the FdhD family.</text>
</comment>
<proteinExistence type="inferred from homology"/>
<dbReference type="SUPFAM" id="SSF53927">
    <property type="entry name" value="Cytidine deaminase-like"/>
    <property type="match status" value="1"/>
</dbReference>
<reference evidence="4 5" key="1">
    <citation type="submission" date="2012-02" db="EMBL/GenBank/DDBJ databases">
        <title>Improved High-Quality Draft sequence of Microvirga sp. WSM3557.</title>
        <authorList>
            <consortium name="US DOE Joint Genome Institute"/>
            <person name="Lucas S."/>
            <person name="Han J."/>
            <person name="Lapidus A."/>
            <person name="Cheng J.-F."/>
            <person name="Goodwin L."/>
            <person name="Pitluck S."/>
            <person name="Peters L."/>
            <person name="Zhang X."/>
            <person name="Detter J.C."/>
            <person name="Han C."/>
            <person name="Tapia R."/>
            <person name="Land M."/>
            <person name="Hauser L."/>
            <person name="Kyrpides N."/>
            <person name="Ivanova N."/>
            <person name="Pagani I."/>
            <person name="Brau L."/>
            <person name="Yates R."/>
            <person name="O'Hara G."/>
            <person name="Rui T."/>
            <person name="Howieson J."/>
            <person name="Reeve W."/>
            <person name="Woyke T."/>
        </authorList>
    </citation>
    <scope>NUCLEOTIDE SEQUENCE [LARGE SCALE GENOMIC DNA]</scope>
    <source>
        <strain evidence="4 5">WSM3557</strain>
    </source>
</reference>
<dbReference type="STRING" id="864069.MicloDRAFT_00002080"/>
<feature type="active site" description="Cysteine persulfide intermediate" evidence="3">
    <location>
        <position position="133"/>
    </location>
</feature>
<keyword evidence="2 3" id="KW-0501">Molybdenum cofactor biosynthesis</keyword>
<gene>
    <name evidence="3" type="primary">fdhD</name>
    <name evidence="4" type="ORF">MicloDRAFT_00002080</name>
</gene>
<dbReference type="GO" id="GO:0005737">
    <property type="term" value="C:cytoplasm"/>
    <property type="evidence" value="ECO:0007669"/>
    <property type="project" value="UniProtKB-SubCell"/>
</dbReference>